<feature type="signal peptide" evidence="8">
    <location>
        <begin position="1"/>
        <end position="18"/>
    </location>
</feature>
<name>A0A1M2V6V0_TRAPU</name>
<feature type="chain" id="PRO_5016599751" description="feruloyl esterase" evidence="8">
    <location>
        <begin position="19"/>
        <end position="125"/>
    </location>
</feature>
<dbReference type="EMBL" id="MNAD01001618">
    <property type="protein sequence ID" value="OJT03360.1"/>
    <property type="molecule type" value="Genomic_DNA"/>
</dbReference>
<comment type="caution">
    <text evidence="9">The sequence shown here is derived from an EMBL/GenBank/DDBJ whole genome shotgun (WGS) entry which is preliminary data.</text>
</comment>
<keyword evidence="3" id="KW-0624">Polysaccharide degradation</keyword>
<protein>
    <recommendedName>
        <fullName evidence="1">feruloyl esterase</fullName>
        <ecNumber evidence="1">3.1.1.73</ecNumber>
    </recommendedName>
</protein>
<keyword evidence="3" id="KW-0119">Carbohydrate metabolism</keyword>
<evidence type="ECO:0000256" key="6">
    <source>
        <dbReference type="ARBA" id="ARBA00023157"/>
    </source>
</evidence>
<dbReference type="GO" id="GO:0045493">
    <property type="term" value="P:xylan catabolic process"/>
    <property type="evidence" value="ECO:0007669"/>
    <property type="project" value="UniProtKB-KW"/>
</dbReference>
<dbReference type="PANTHER" id="PTHR33938">
    <property type="entry name" value="FERULOYL ESTERASE B-RELATED"/>
    <property type="match status" value="1"/>
</dbReference>
<evidence type="ECO:0000313" key="10">
    <source>
        <dbReference type="Proteomes" id="UP000184267"/>
    </source>
</evidence>
<evidence type="ECO:0000313" key="9">
    <source>
        <dbReference type="EMBL" id="OJT03360.1"/>
    </source>
</evidence>
<dbReference type="EC" id="3.1.1.73" evidence="1"/>
<dbReference type="Proteomes" id="UP000184267">
    <property type="component" value="Unassembled WGS sequence"/>
</dbReference>
<dbReference type="GO" id="GO:0030600">
    <property type="term" value="F:feruloyl esterase activity"/>
    <property type="evidence" value="ECO:0007669"/>
    <property type="project" value="UniProtKB-EC"/>
</dbReference>
<dbReference type="InterPro" id="IPR011118">
    <property type="entry name" value="Tannase/feruloyl_esterase"/>
</dbReference>
<proteinExistence type="predicted"/>
<dbReference type="AlphaFoldDB" id="A0A1M2V6V0"/>
<keyword evidence="10" id="KW-1185">Reference proteome</keyword>
<accession>A0A1M2V6V0</accession>
<evidence type="ECO:0000256" key="3">
    <source>
        <dbReference type="ARBA" id="ARBA00022651"/>
    </source>
</evidence>
<evidence type="ECO:0000256" key="2">
    <source>
        <dbReference type="ARBA" id="ARBA00022487"/>
    </source>
</evidence>
<dbReference type="OrthoDB" id="3039123at2759"/>
<evidence type="ECO:0000256" key="4">
    <source>
        <dbReference type="ARBA" id="ARBA00022729"/>
    </source>
</evidence>
<sequence length="125" mass="12481">MSLPSALALLGLAITAGATSGPTAGSQKSCSSFGPTPLAGVAFASSTHFAANTHVNISNVYSSIDETNLPAFCRVELVITTNATAGTTALAEVWLPDDWNGRVLTVGNGGLAGGGTPLPITRPPT</sequence>
<dbReference type="PANTHER" id="PTHR33938:SF15">
    <property type="entry name" value="FERULOYL ESTERASE B-RELATED"/>
    <property type="match status" value="1"/>
</dbReference>
<organism evidence="9 10">
    <name type="scientific">Trametes pubescens</name>
    <name type="common">White-rot fungus</name>
    <dbReference type="NCBI Taxonomy" id="154538"/>
    <lineage>
        <taxon>Eukaryota</taxon>
        <taxon>Fungi</taxon>
        <taxon>Dikarya</taxon>
        <taxon>Basidiomycota</taxon>
        <taxon>Agaricomycotina</taxon>
        <taxon>Agaricomycetes</taxon>
        <taxon>Polyporales</taxon>
        <taxon>Polyporaceae</taxon>
        <taxon>Trametes</taxon>
    </lineage>
</organism>
<evidence type="ECO:0000256" key="1">
    <source>
        <dbReference type="ARBA" id="ARBA00013091"/>
    </source>
</evidence>
<keyword evidence="2" id="KW-0719">Serine esterase</keyword>
<keyword evidence="5" id="KW-0378">Hydrolase</keyword>
<evidence type="ECO:0000256" key="7">
    <source>
        <dbReference type="ARBA" id="ARBA00034075"/>
    </source>
</evidence>
<evidence type="ECO:0000256" key="8">
    <source>
        <dbReference type="SAM" id="SignalP"/>
    </source>
</evidence>
<reference evidence="9 10" key="1">
    <citation type="submission" date="2016-10" db="EMBL/GenBank/DDBJ databases">
        <title>Genome sequence of the basidiomycete white-rot fungus Trametes pubescens.</title>
        <authorList>
            <person name="Makela M.R."/>
            <person name="Granchi Z."/>
            <person name="Peng M."/>
            <person name="De Vries R.P."/>
            <person name="Grigoriev I."/>
            <person name="Riley R."/>
            <person name="Hilden K."/>
        </authorList>
    </citation>
    <scope>NUCLEOTIDE SEQUENCE [LARGE SCALE GENOMIC DNA]</scope>
    <source>
        <strain evidence="9 10">FBCC735</strain>
    </source>
</reference>
<gene>
    <name evidence="9" type="ORF">TRAPUB_6029</name>
</gene>
<keyword evidence="3" id="KW-0858">Xylan degradation</keyword>
<keyword evidence="6" id="KW-1015">Disulfide bond</keyword>
<evidence type="ECO:0000256" key="5">
    <source>
        <dbReference type="ARBA" id="ARBA00022801"/>
    </source>
</evidence>
<comment type="catalytic activity">
    <reaction evidence="7">
        <text>feruloyl-polysaccharide + H2O = ferulate + polysaccharide.</text>
        <dbReference type="EC" id="3.1.1.73"/>
    </reaction>
</comment>
<keyword evidence="4 8" id="KW-0732">Signal</keyword>